<comment type="caution">
    <text evidence="2">The sequence shown here is derived from an EMBL/GenBank/DDBJ whole genome shotgun (WGS) entry which is preliminary data.</text>
</comment>
<dbReference type="AlphaFoldDB" id="A0A0F9G2Q5"/>
<dbReference type="EMBL" id="LAZR01030089">
    <property type="protein sequence ID" value="KKL57662.1"/>
    <property type="molecule type" value="Genomic_DNA"/>
</dbReference>
<organism evidence="2">
    <name type="scientific">marine sediment metagenome</name>
    <dbReference type="NCBI Taxonomy" id="412755"/>
    <lineage>
        <taxon>unclassified sequences</taxon>
        <taxon>metagenomes</taxon>
        <taxon>ecological metagenomes</taxon>
    </lineage>
</organism>
<gene>
    <name evidence="2" type="ORF">LCGC14_2233180</name>
</gene>
<evidence type="ECO:0000256" key="1">
    <source>
        <dbReference type="SAM" id="MobiDB-lite"/>
    </source>
</evidence>
<name>A0A0F9G2Q5_9ZZZZ</name>
<evidence type="ECO:0000313" key="2">
    <source>
        <dbReference type="EMBL" id="KKL57662.1"/>
    </source>
</evidence>
<sequence>MAKTKIDVGDVEPGAGFVGPPAKPLVAGRQKREPREVKPQTLSERQLVKARMLSDNLMERRRALVKETGNPFGSGPKMDDKERRLQYQELISSREMLFNAIAGAALVGKDGRLRLSNKMVDAFVALGGGTS</sequence>
<protein>
    <submittedName>
        <fullName evidence="2">Uncharacterized protein</fullName>
    </submittedName>
</protein>
<reference evidence="2" key="1">
    <citation type="journal article" date="2015" name="Nature">
        <title>Complex archaea that bridge the gap between prokaryotes and eukaryotes.</title>
        <authorList>
            <person name="Spang A."/>
            <person name="Saw J.H."/>
            <person name="Jorgensen S.L."/>
            <person name="Zaremba-Niedzwiedzka K."/>
            <person name="Martijn J."/>
            <person name="Lind A.E."/>
            <person name="van Eijk R."/>
            <person name="Schleper C."/>
            <person name="Guy L."/>
            <person name="Ettema T.J."/>
        </authorList>
    </citation>
    <scope>NUCLEOTIDE SEQUENCE</scope>
</reference>
<accession>A0A0F9G2Q5</accession>
<feature type="region of interest" description="Disordered" evidence="1">
    <location>
        <begin position="1"/>
        <end position="42"/>
    </location>
</feature>
<proteinExistence type="predicted"/>